<dbReference type="PANTHER" id="PTHR42788:SF13">
    <property type="entry name" value="ALIPHATIC SULFONATES IMPORT ATP-BINDING PROTEIN SSUB"/>
    <property type="match status" value="1"/>
</dbReference>
<name>A0A2N7TV87_9GAMM</name>
<evidence type="ECO:0000256" key="3">
    <source>
        <dbReference type="ARBA" id="ARBA00022741"/>
    </source>
</evidence>
<dbReference type="GO" id="GO:0005524">
    <property type="term" value="F:ATP binding"/>
    <property type="evidence" value="ECO:0007669"/>
    <property type="project" value="UniProtKB-KW"/>
</dbReference>
<dbReference type="Proteomes" id="UP000235803">
    <property type="component" value="Unassembled WGS sequence"/>
</dbReference>
<evidence type="ECO:0000259" key="6">
    <source>
        <dbReference type="PROSITE" id="PS50893"/>
    </source>
</evidence>
<dbReference type="RefSeq" id="WP_102655567.1">
    <property type="nucleotide sequence ID" value="NZ_PNRF01000047.1"/>
</dbReference>
<organism evidence="7 8">
    <name type="scientific">Billgrantia endophytica</name>
    <dbReference type="NCBI Taxonomy" id="2033802"/>
    <lineage>
        <taxon>Bacteria</taxon>
        <taxon>Pseudomonadati</taxon>
        <taxon>Pseudomonadota</taxon>
        <taxon>Gammaproteobacteria</taxon>
        <taxon>Oceanospirillales</taxon>
        <taxon>Halomonadaceae</taxon>
        <taxon>Billgrantia</taxon>
    </lineage>
</organism>
<feature type="region of interest" description="Disordered" evidence="5">
    <location>
        <begin position="273"/>
        <end position="294"/>
    </location>
</feature>
<dbReference type="InterPro" id="IPR003439">
    <property type="entry name" value="ABC_transporter-like_ATP-bd"/>
</dbReference>
<protein>
    <submittedName>
        <fullName evidence="7">ABC transporter</fullName>
    </submittedName>
</protein>
<evidence type="ECO:0000256" key="4">
    <source>
        <dbReference type="ARBA" id="ARBA00022840"/>
    </source>
</evidence>
<dbReference type="AlphaFoldDB" id="A0A2N7TV87"/>
<dbReference type="SMART" id="SM00382">
    <property type="entry name" value="AAA"/>
    <property type="match status" value="1"/>
</dbReference>
<accession>A0A2N7TV87</accession>
<dbReference type="SUPFAM" id="SSF52540">
    <property type="entry name" value="P-loop containing nucleoside triphosphate hydrolases"/>
    <property type="match status" value="1"/>
</dbReference>
<keyword evidence="8" id="KW-1185">Reference proteome</keyword>
<comment type="caution">
    <text evidence="7">The sequence shown here is derived from an EMBL/GenBank/DDBJ whole genome shotgun (WGS) entry which is preliminary data.</text>
</comment>
<proteinExistence type="inferred from homology"/>
<dbReference type="InterPro" id="IPR050166">
    <property type="entry name" value="ABC_transporter_ATP-bind"/>
</dbReference>
<evidence type="ECO:0000256" key="1">
    <source>
        <dbReference type="ARBA" id="ARBA00005417"/>
    </source>
</evidence>
<evidence type="ECO:0000256" key="2">
    <source>
        <dbReference type="ARBA" id="ARBA00022448"/>
    </source>
</evidence>
<dbReference type="GO" id="GO:0016887">
    <property type="term" value="F:ATP hydrolysis activity"/>
    <property type="evidence" value="ECO:0007669"/>
    <property type="project" value="InterPro"/>
</dbReference>
<reference evidence="7 8" key="1">
    <citation type="submission" date="2018-01" db="EMBL/GenBank/DDBJ databases">
        <title>Halomonas endophytica sp. nov., isolated from storage liquid in the stems of Populus euphratica.</title>
        <authorList>
            <person name="Chen C."/>
        </authorList>
    </citation>
    <scope>NUCLEOTIDE SEQUENCE [LARGE SCALE GENOMIC DNA]</scope>
    <source>
        <strain evidence="7 8">MC28</strain>
    </source>
</reference>
<dbReference type="Gene3D" id="3.40.50.300">
    <property type="entry name" value="P-loop containing nucleotide triphosphate hydrolases"/>
    <property type="match status" value="1"/>
</dbReference>
<dbReference type="InterPro" id="IPR027417">
    <property type="entry name" value="P-loop_NTPase"/>
</dbReference>
<evidence type="ECO:0000256" key="5">
    <source>
        <dbReference type="SAM" id="MobiDB-lite"/>
    </source>
</evidence>
<evidence type="ECO:0000313" key="7">
    <source>
        <dbReference type="EMBL" id="PMR72103.1"/>
    </source>
</evidence>
<evidence type="ECO:0000313" key="8">
    <source>
        <dbReference type="Proteomes" id="UP000235803"/>
    </source>
</evidence>
<dbReference type="PROSITE" id="PS50893">
    <property type="entry name" value="ABC_TRANSPORTER_2"/>
    <property type="match status" value="1"/>
</dbReference>
<keyword evidence="4" id="KW-0067">ATP-binding</keyword>
<sequence length="294" mass="32303">MKPHVEFIEVGHCYRSRRKAPVQSLLGVNLSIARHEFVAVVGPSGCGKSTLLRLLSGLTRPTQGEVRMFGHPVREPGGEVGIVFQKPTLLPWLNVLDNVLFPLRHQGRVVGRQDRTRARELLDTVGLGDFIASRPDELSGGMQQRVGIARALLLDPEVLIMDEPFSALDALSREQMGFELLRIWGERPKTVLFITHSISEAVLLADRVLVMSPRPASIVDSLDIDLPRPRTPATIDLPAFNVHTQRIRRHIFGPPGPGESNVTAGALTESPLANTRQAADSPRPATHQAIRHAS</sequence>
<dbReference type="InterPro" id="IPR017871">
    <property type="entry name" value="ABC_transporter-like_CS"/>
</dbReference>
<keyword evidence="2" id="KW-0813">Transport</keyword>
<keyword evidence="3" id="KW-0547">Nucleotide-binding</keyword>
<comment type="similarity">
    <text evidence="1">Belongs to the ABC transporter superfamily.</text>
</comment>
<dbReference type="PROSITE" id="PS00211">
    <property type="entry name" value="ABC_TRANSPORTER_1"/>
    <property type="match status" value="1"/>
</dbReference>
<dbReference type="InterPro" id="IPR003593">
    <property type="entry name" value="AAA+_ATPase"/>
</dbReference>
<dbReference type="PANTHER" id="PTHR42788">
    <property type="entry name" value="TAURINE IMPORT ATP-BINDING PROTEIN-RELATED"/>
    <property type="match status" value="1"/>
</dbReference>
<feature type="domain" description="ABC transporter" evidence="6">
    <location>
        <begin position="8"/>
        <end position="238"/>
    </location>
</feature>
<dbReference type="Pfam" id="PF00005">
    <property type="entry name" value="ABC_tran"/>
    <property type="match status" value="1"/>
</dbReference>
<gene>
    <name evidence="7" type="ORF">C1H69_22235</name>
</gene>
<dbReference type="EMBL" id="PNRF01000047">
    <property type="protein sequence ID" value="PMR72103.1"/>
    <property type="molecule type" value="Genomic_DNA"/>
</dbReference>
<dbReference type="CDD" id="cd03293">
    <property type="entry name" value="ABC_NrtD_SsuB_transporters"/>
    <property type="match status" value="1"/>
</dbReference>
<dbReference type="OrthoDB" id="9802264at2"/>